<sequence>MNNDAEPNKGNATPTASDNVNASLKRRYAAERRFRRFGAFAVVLGLIFVAGLFGDIVSKGYTAFQQTYIQLPICFDAKLITGEGPAGCANEPLQLSEEALAFDRLSRANYRKLIRKALRERFPEVSGRLEKRALYRLISPGARFALREMVLEDPSLLGQRIDLW</sequence>
<keyword evidence="1" id="KW-0472">Membrane</keyword>
<feature type="non-terminal residue" evidence="3">
    <location>
        <position position="164"/>
    </location>
</feature>
<feature type="transmembrane region" description="Helical" evidence="1">
    <location>
        <begin position="34"/>
        <end position="54"/>
    </location>
</feature>
<accession>A0ABS1CQE1</accession>
<gene>
    <name evidence="3" type="ORF">CKO31_26010</name>
</gene>
<keyword evidence="1" id="KW-1133">Transmembrane helix</keyword>
<evidence type="ECO:0000313" key="4">
    <source>
        <dbReference type="Proteomes" id="UP000748752"/>
    </source>
</evidence>
<dbReference type="Pfam" id="PF11812">
    <property type="entry name" value="DUF3333"/>
    <property type="match status" value="1"/>
</dbReference>
<organism evidence="3 4">
    <name type="scientific">Thiohalocapsa halophila</name>
    <dbReference type="NCBI Taxonomy" id="69359"/>
    <lineage>
        <taxon>Bacteria</taxon>
        <taxon>Pseudomonadati</taxon>
        <taxon>Pseudomonadota</taxon>
        <taxon>Gammaproteobacteria</taxon>
        <taxon>Chromatiales</taxon>
        <taxon>Chromatiaceae</taxon>
        <taxon>Thiohalocapsa</taxon>
    </lineage>
</organism>
<keyword evidence="1" id="KW-0812">Transmembrane</keyword>
<dbReference type="RefSeq" id="WP_200244017.1">
    <property type="nucleotide sequence ID" value="NZ_NRRV01000290.1"/>
</dbReference>
<feature type="domain" description="DUF3333" evidence="2">
    <location>
        <begin position="22"/>
        <end position="164"/>
    </location>
</feature>
<dbReference type="Proteomes" id="UP000748752">
    <property type="component" value="Unassembled WGS sequence"/>
</dbReference>
<evidence type="ECO:0000313" key="3">
    <source>
        <dbReference type="EMBL" id="MBK1634105.1"/>
    </source>
</evidence>
<comment type="caution">
    <text evidence="3">The sequence shown here is derived from an EMBL/GenBank/DDBJ whole genome shotgun (WGS) entry which is preliminary data.</text>
</comment>
<evidence type="ECO:0000259" key="2">
    <source>
        <dbReference type="Pfam" id="PF11812"/>
    </source>
</evidence>
<name>A0ABS1CQE1_9GAMM</name>
<keyword evidence="4" id="KW-1185">Reference proteome</keyword>
<dbReference type="EMBL" id="NRRV01000290">
    <property type="protein sequence ID" value="MBK1634105.1"/>
    <property type="molecule type" value="Genomic_DNA"/>
</dbReference>
<dbReference type="InterPro" id="IPR024573">
    <property type="entry name" value="DUF3333"/>
</dbReference>
<protein>
    <recommendedName>
        <fullName evidence="2">DUF3333 domain-containing protein</fullName>
    </recommendedName>
</protein>
<reference evidence="3 4" key="1">
    <citation type="journal article" date="2020" name="Microorganisms">
        <title>Osmotic Adaptation and Compatible Solute Biosynthesis of Phototrophic Bacteria as Revealed from Genome Analyses.</title>
        <authorList>
            <person name="Imhoff J.F."/>
            <person name="Rahn T."/>
            <person name="Kunzel S."/>
            <person name="Keller A."/>
            <person name="Neulinger S.C."/>
        </authorList>
    </citation>
    <scope>NUCLEOTIDE SEQUENCE [LARGE SCALE GENOMIC DNA]</scope>
    <source>
        <strain evidence="3 4">DSM 6210</strain>
    </source>
</reference>
<proteinExistence type="predicted"/>
<evidence type="ECO:0000256" key="1">
    <source>
        <dbReference type="SAM" id="Phobius"/>
    </source>
</evidence>